<dbReference type="Proteomes" id="UP000887574">
    <property type="component" value="Unplaced"/>
</dbReference>
<organism evidence="1 2">
    <name type="scientific">Ditylenchus dipsaci</name>
    <dbReference type="NCBI Taxonomy" id="166011"/>
    <lineage>
        <taxon>Eukaryota</taxon>
        <taxon>Metazoa</taxon>
        <taxon>Ecdysozoa</taxon>
        <taxon>Nematoda</taxon>
        <taxon>Chromadorea</taxon>
        <taxon>Rhabditida</taxon>
        <taxon>Tylenchina</taxon>
        <taxon>Tylenchomorpha</taxon>
        <taxon>Sphaerularioidea</taxon>
        <taxon>Anguinidae</taxon>
        <taxon>Anguininae</taxon>
        <taxon>Ditylenchus</taxon>
    </lineage>
</organism>
<sequence>MAQEAIAFYESGLLPNQRLGRVFLMPKSAKGSRAHMQQVYTEIRAIDKDCGWWRSMVTWEAHLAYHGERMAGQVFAHIHMLLGVDIEATPESIDQYVSAEILICLNVIRTIVQWLQLI</sequence>
<keyword evidence="1" id="KW-1185">Reference proteome</keyword>
<evidence type="ECO:0000313" key="1">
    <source>
        <dbReference type="Proteomes" id="UP000887574"/>
    </source>
</evidence>
<dbReference type="WBParaSite" id="jg23322">
    <property type="protein sequence ID" value="jg23322"/>
    <property type="gene ID" value="jg23322"/>
</dbReference>
<protein>
    <submittedName>
        <fullName evidence="2">Uncharacterized protein</fullName>
    </submittedName>
</protein>
<proteinExistence type="predicted"/>
<name>A0A915DTE0_9BILA</name>
<evidence type="ECO:0000313" key="2">
    <source>
        <dbReference type="WBParaSite" id="jg23322"/>
    </source>
</evidence>
<reference evidence="2" key="1">
    <citation type="submission" date="2022-11" db="UniProtKB">
        <authorList>
            <consortium name="WormBaseParasite"/>
        </authorList>
    </citation>
    <scope>IDENTIFICATION</scope>
</reference>
<dbReference type="AlphaFoldDB" id="A0A915DTE0"/>
<accession>A0A915DTE0</accession>